<protein>
    <submittedName>
        <fullName evidence="2">Glycosyl transferase</fullName>
    </submittedName>
</protein>
<keyword evidence="3" id="KW-1185">Reference proteome</keyword>
<organism evidence="2 3">
    <name type="scientific">Pandoraea terrae</name>
    <dbReference type="NCBI Taxonomy" id="1537710"/>
    <lineage>
        <taxon>Bacteria</taxon>
        <taxon>Pseudomonadati</taxon>
        <taxon>Pseudomonadota</taxon>
        <taxon>Betaproteobacteria</taxon>
        <taxon>Burkholderiales</taxon>
        <taxon>Burkholderiaceae</taxon>
        <taxon>Pandoraea</taxon>
    </lineage>
</organism>
<keyword evidence="2" id="KW-0808">Transferase</keyword>
<dbReference type="Gene3D" id="3.90.550.10">
    <property type="entry name" value="Spore Coat Polysaccharide Biosynthesis Protein SpsA, Chain A"/>
    <property type="match status" value="1"/>
</dbReference>
<evidence type="ECO:0000313" key="2">
    <source>
        <dbReference type="EMBL" id="VVD79275.1"/>
    </source>
</evidence>
<dbReference type="PANTHER" id="PTHR43179:SF7">
    <property type="entry name" value="RHAMNOSYLTRANSFERASE WBBL"/>
    <property type="match status" value="1"/>
</dbReference>
<dbReference type="Pfam" id="PF00535">
    <property type="entry name" value="Glycos_transf_2"/>
    <property type="match status" value="1"/>
</dbReference>
<name>A0A5E4SUQ9_9BURK</name>
<evidence type="ECO:0000259" key="1">
    <source>
        <dbReference type="Pfam" id="PF00535"/>
    </source>
</evidence>
<dbReference type="OrthoDB" id="8936324at2"/>
<evidence type="ECO:0000313" key="3">
    <source>
        <dbReference type="Proteomes" id="UP000414233"/>
    </source>
</evidence>
<dbReference type="PANTHER" id="PTHR43179">
    <property type="entry name" value="RHAMNOSYLTRANSFERASE WBBL"/>
    <property type="match status" value="1"/>
</dbReference>
<reference evidence="2 3" key="1">
    <citation type="submission" date="2019-08" db="EMBL/GenBank/DDBJ databases">
        <authorList>
            <person name="Peeters C."/>
        </authorList>
    </citation>
    <scope>NUCLEOTIDE SEQUENCE [LARGE SCALE GENOMIC DNA]</scope>
    <source>
        <strain evidence="2 3">LMG 30175</strain>
    </source>
</reference>
<dbReference type="RefSeq" id="WP_150695916.1">
    <property type="nucleotide sequence ID" value="NZ_CABPRZ010000003.1"/>
</dbReference>
<dbReference type="InterPro" id="IPR001173">
    <property type="entry name" value="Glyco_trans_2-like"/>
</dbReference>
<dbReference type="Proteomes" id="UP000414233">
    <property type="component" value="Unassembled WGS sequence"/>
</dbReference>
<sequence length="281" mass="31661">MFSIIIPTWNNLALLQLCVRSIRQNSCAPHQIIVHVNDGSDGTLDWVRAEGIDHTASPGNVGICYAVNQAAALARETYIVYLNDDMYCCPGWDRALLDRAAQMTDTAFMLSGTMIEPVESGNQCVVVHDFGRDVDNFDEAALLETCKTLRKPDWYGSTWPPTLVHRDWWFKVGGYSTELSPGMSSDNDFSMKMWAAGCRVFLGIGDSFVYHFQCKSTGRIVKNDGRGQFLRKWGMTQRTFDRYYLQRGKPVAGGPRVLQEPAASLALRWDLFRSRIKRALA</sequence>
<dbReference type="SUPFAM" id="SSF53448">
    <property type="entry name" value="Nucleotide-diphospho-sugar transferases"/>
    <property type="match status" value="1"/>
</dbReference>
<accession>A0A5E4SUQ9</accession>
<dbReference type="InterPro" id="IPR029044">
    <property type="entry name" value="Nucleotide-diphossugar_trans"/>
</dbReference>
<proteinExistence type="predicted"/>
<dbReference type="GO" id="GO:0016740">
    <property type="term" value="F:transferase activity"/>
    <property type="evidence" value="ECO:0007669"/>
    <property type="project" value="UniProtKB-KW"/>
</dbReference>
<dbReference type="AlphaFoldDB" id="A0A5E4SUQ9"/>
<gene>
    <name evidence="2" type="ORF">PTE30175_00973</name>
</gene>
<dbReference type="EMBL" id="CABPRZ010000003">
    <property type="protein sequence ID" value="VVD79275.1"/>
    <property type="molecule type" value="Genomic_DNA"/>
</dbReference>
<feature type="domain" description="Glycosyltransferase 2-like" evidence="1">
    <location>
        <begin position="3"/>
        <end position="105"/>
    </location>
</feature>